<dbReference type="RefSeq" id="WP_116156901.1">
    <property type="nucleotide sequence ID" value="NZ_JACHJY010000002.1"/>
</dbReference>
<evidence type="ECO:0000256" key="1">
    <source>
        <dbReference type="SAM" id="MobiDB-lite"/>
    </source>
</evidence>
<feature type="region of interest" description="Disordered" evidence="1">
    <location>
        <begin position="1"/>
        <end position="45"/>
    </location>
</feature>
<comment type="caution">
    <text evidence="2">The sequence shown here is derived from an EMBL/GenBank/DDBJ whole genome shotgun (WGS) entry which is preliminary data.</text>
</comment>
<sequence length="64" mass="7114">MNKELTSDPAAVARHERFGRLPERIGFESMTEEKPAEPSAGANARYNPEASWNYFSCLALDLGL</sequence>
<accession>A0A7W7XAL2</accession>
<dbReference type="AlphaFoldDB" id="A0A7W7XAL2"/>
<name>A0A7W7XAL2_9ACTN</name>
<dbReference type="EMBL" id="JACHJY010000002">
    <property type="protein sequence ID" value="MBB4981065.1"/>
    <property type="molecule type" value="Genomic_DNA"/>
</dbReference>
<keyword evidence="3" id="KW-1185">Reference proteome</keyword>
<proteinExistence type="predicted"/>
<protein>
    <submittedName>
        <fullName evidence="2">Uncharacterized protein</fullName>
    </submittedName>
</protein>
<reference evidence="2 3" key="1">
    <citation type="submission" date="2020-08" db="EMBL/GenBank/DDBJ databases">
        <title>Genomic Encyclopedia of Type Strains, Phase III (KMG-III): the genomes of soil and plant-associated and newly described type strains.</title>
        <authorList>
            <person name="Whitman W."/>
        </authorList>
    </citation>
    <scope>NUCLEOTIDE SEQUENCE [LARGE SCALE GENOMIC DNA]</scope>
    <source>
        <strain evidence="2 3">SFB5A</strain>
    </source>
</reference>
<evidence type="ECO:0000313" key="2">
    <source>
        <dbReference type="EMBL" id="MBB4981065.1"/>
    </source>
</evidence>
<dbReference type="Proteomes" id="UP000582643">
    <property type="component" value="Unassembled WGS sequence"/>
</dbReference>
<evidence type="ECO:0000313" key="3">
    <source>
        <dbReference type="Proteomes" id="UP000582643"/>
    </source>
</evidence>
<organism evidence="2 3">
    <name type="scientific">Streptomyces nymphaeiformis</name>
    <dbReference type="NCBI Taxonomy" id="2663842"/>
    <lineage>
        <taxon>Bacteria</taxon>
        <taxon>Bacillati</taxon>
        <taxon>Actinomycetota</taxon>
        <taxon>Actinomycetes</taxon>
        <taxon>Kitasatosporales</taxon>
        <taxon>Streptomycetaceae</taxon>
        <taxon>Streptomyces</taxon>
    </lineage>
</organism>
<feature type="compositionally biased region" description="Basic and acidic residues" evidence="1">
    <location>
        <begin position="13"/>
        <end position="36"/>
    </location>
</feature>
<gene>
    <name evidence="2" type="ORF">GGE06_001973</name>
</gene>